<gene>
    <name evidence="1" type="ORF">BDN72DRAFT_207471</name>
</gene>
<keyword evidence="2" id="KW-1185">Reference proteome</keyword>
<evidence type="ECO:0000313" key="1">
    <source>
        <dbReference type="EMBL" id="TFK65207.1"/>
    </source>
</evidence>
<dbReference type="EMBL" id="ML208444">
    <property type="protein sequence ID" value="TFK65207.1"/>
    <property type="molecule type" value="Genomic_DNA"/>
</dbReference>
<organism evidence="1 2">
    <name type="scientific">Pluteus cervinus</name>
    <dbReference type="NCBI Taxonomy" id="181527"/>
    <lineage>
        <taxon>Eukaryota</taxon>
        <taxon>Fungi</taxon>
        <taxon>Dikarya</taxon>
        <taxon>Basidiomycota</taxon>
        <taxon>Agaricomycotina</taxon>
        <taxon>Agaricomycetes</taxon>
        <taxon>Agaricomycetidae</taxon>
        <taxon>Agaricales</taxon>
        <taxon>Pluteineae</taxon>
        <taxon>Pluteaceae</taxon>
        <taxon>Pluteus</taxon>
    </lineage>
</organism>
<name>A0ACD3AHH3_9AGAR</name>
<reference evidence="1 2" key="1">
    <citation type="journal article" date="2019" name="Nat. Ecol. Evol.">
        <title>Megaphylogeny resolves global patterns of mushroom evolution.</title>
        <authorList>
            <person name="Varga T."/>
            <person name="Krizsan K."/>
            <person name="Foldi C."/>
            <person name="Dima B."/>
            <person name="Sanchez-Garcia M."/>
            <person name="Sanchez-Ramirez S."/>
            <person name="Szollosi G.J."/>
            <person name="Szarkandi J.G."/>
            <person name="Papp V."/>
            <person name="Albert L."/>
            <person name="Andreopoulos W."/>
            <person name="Angelini C."/>
            <person name="Antonin V."/>
            <person name="Barry K.W."/>
            <person name="Bougher N.L."/>
            <person name="Buchanan P."/>
            <person name="Buyck B."/>
            <person name="Bense V."/>
            <person name="Catcheside P."/>
            <person name="Chovatia M."/>
            <person name="Cooper J."/>
            <person name="Damon W."/>
            <person name="Desjardin D."/>
            <person name="Finy P."/>
            <person name="Geml J."/>
            <person name="Haridas S."/>
            <person name="Hughes K."/>
            <person name="Justo A."/>
            <person name="Karasinski D."/>
            <person name="Kautmanova I."/>
            <person name="Kiss B."/>
            <person name="Kocsube S."/>
            <person name="Kotiranta H."/>
            <person name="LaButti K.M."/>
            <person name="Lechner B.E."/>
            <person name="Liimatainen K."/>
            <person name="Lipzen A."/>
            <person name="Lukacs Z."/>
            <person name="Mihaltcheva S."/>
            <person name="Morgado L.N."/>
            <person name="Niskanen T."/>
            <person name="Noordeloos M.E."/>
            <person name="Ohm R.A."/>
            <person name="Ortiz-Santana B."/>
            <person name="Ovrebo C."/>
            <person name="Racz N."/>
            <person name="Riley R."/>
            <person name="Savchenko A."/>
            <person name="Shiryaev A."/>
            <person name="Soop K."/>
            <person name="Spirin V."/>
            <person name="Szebenyi C."/>
            <person name="Tomsovsky M."/>
            <person name="Tulloss R.E."/>
            <person name="Uehling J."/>
            <person name="Grigoriev I.V."/>
            <person name="Vagvolgyi C."/>
            <person name="Papp T."/>
            <person name="Martin F.M."/>
            <person name="Miettinen O."/>
            <person name="Hibbett D.S."/>
            <person name="Nagy L.G."/>
        </authorList>
    </citation>
    <scope>NUCLEOTIDE SEQUENCE [LARGE SCALE GENOMIC DNA]</scope>
    <source>
        <strain evidence="1 2">NL-1719</strain>
    </source>
</reference>
<proteinExistence type="predicted"/>
<protein>
    <submittedName>
        <fullName evidence="1">Uncharacterized protein</fullName>
    </submittedName>
</protein>
<evidence type="ECO:0000313" key="2">
    <source>
        <dbReference type="Proteomes" id="UP000308600"/>
    </source>
</evidence>
<dbReference type="Proteomes" id="UP000308600">
    <property type="component" value="Unassembled WGS sequence"/>
</dbReference>
<sequence length="407" mass="45712">MASFDGSYGSVSTPPPSTTSSPVGPLTLPSSLPPHNPDSLFPLLQLIIKHVFIFLTVLQFIFSVLLYRSLNRYHPSIHRSIPITLLFTCSFGFVSKLMMLPAMWISESNEFGGKVCGLVSEALEWFWTVGEVFLVYYLMKGFIGRAVDRQRLSRSSVSSSGSTLWSESHSEAMKTKRTEFQNTFRVYAWLWVLVSLTTLGVRFPWFDITTGVMNTPYGGFPRSLSPPILLRGMLCFNVLVGVVISAYLTFKTKGVRFDEGRYLTGSRRSVPKPLLFLAPLLLLRYIYEVLQLVLLSFVWTPEGTFPIGDGDEWATASIVVLGVLDFLIIQLSIAVARRMVLDRVNASRVSDGSGGVGVDINESERGIGERDVPVEMKPVRLRSRDHDKTKRGKFYRDPYAMGWTLNY</sequence>
<accession>A0ACD3AHH3</accession>